<reference evidence="3 4" key="1">
    <citation type="submission" date="2020-08" db="EMBL/GenBank/DDBJ databases">
        <title>Genomic Encyclopedia of Type Strains, Phase IV (KMG-IV): sequencing the most valuable type-strain genomes for metagenomic binning, comparative biology and taxonomic classification.</title>
        <authorList>
            <person name="Goeker M."/>
        </authorList>
    </citation>
    <scope>NUCLEOTIDE SEQUENCE [LARGE SCALE GENOMIC DNA]</scope>
    <source>
        <strain evidence="3 4">DSM 101730</strain>
    </source>
</reference>
<proteinExistence type="predicted"/>
<feature type="transmembrane region" description="Helical" evidence="2">
    <location>
        <begin position="54"/>
        <end position="72"/>
    </location>
</feature>
<gene>
    <name evidence="3" type="ORF">HNP73_000610</name>
</gene>
<dbReference type="RefSeq" id="WP_184146968.1">
    <property type="nucleotide sequence ID" value="NZ_JACHFM010000001.1"/>
</dbReference>
<feature type="region of interest" description="Disordered" evidence="1">
    <location>
        <begin position="164"/>
        <end position="226"/>
    </location>
</feature>
<organism evidence="3 4">
    <name type="scientific">Amaricoccus macauensis</name>
    <dbReference type="NCBI Taxonomy" id="57001"/>
    <lineage>
        <taxon>Bacteria</taxon>
        <taxon>Pseudomonadati</taxon>
        <taxon>Pseudomonadota</taxon>
        <taxon>Alphaproteobacteria</taxon>
        <taxon>Rhodobacterales</taxon>
        <taxon>Paracoccaceae</taxon>
        <taxon>Amaricoccus</taxon>
    </lineage>
</organism>
<evidence type="ECO:0000256" key="2">
    <source>
        <dbReference type="SAM" id="Phobius"/>
    </source>
</evidence>
<keyword evidence="2" id="KW-0812">Transmembrane</keyword>
<evidence type="ECO:0000313" key="4">
    <source>
        <dbReference type="Proteomes" id="UP000549457"/>
    </source>
</evidence>
<dbReference type="EMBL" id="JACHFM010000001">
    <property type="protein sequence ID" value="MBB5220689.1"/>
    <property type="molecule type" value="Genomic_DNA"/>
</dbReference>
<sequence length="226" mass="23353">MRALDFSSWQGLLSTVLALALITLIGVGIRLAVMQTIQQRRERANRQINERLRVLIAAYKALGGSFTGNLAVSPTHMRDLRQAAEAAGAEPATAPSWFERSRQVRDAVEAALSDIILLGTEEHVRLAEAAARDLVAGRPVETAALVVALRDFIRKALDLDPIPADLRIPAQGPTRPGSSAGGKGRGDAAGGGKGGGGGGGGGGAGLGVGLSARERGADQTEPDPRA</sequence>
<keyword evidence="2" id="KW-1133">Transmembrane helix</keyword>
<comment type="caution">
    <text evidence="3">The sequence shown here is derived from an EMBL/GenBank/DDBJ whole genome shotgun (WGS) entry which is preliminary data.</text>
</comment>
<evidence type="ECO:0000256" key="1">
    <source>
        <dbReference type="SAM" id="MobiDB-lite"/>
    </source>
</evidence>
<name>A0A840SCZ9_9RHOB</name>
<evidence type="ECO:0000313" key="3">
    <source>
        <dbReference type="EMBL" id="MBB5220689.1"/>
    </source>
</evidence>
<feature type="compositionally biased region" description="Gly residues" evidence="1">
    <location>
        <begin position="179"/>
        <end position="208"/>
    </location>
</feature>
<accession>A0A840SCZ9</accession>
<keyword evidence="4" id="KW-1185">Reference proteome</keyword>
<protein>
    <submittedName>
        <fullName evidence="3">Putative membrane protein YgcG</fullName>
    </submittedName>
</protein>
<feature type="compositionally biased region" description="Basic and acidic residues" evidence="1">
    <location>
        <begin position="212"/>
        <end position="226"/>
    </location>
</feature>
<dbReference type="Proteomes" id="UP000549457">
    <property type="component" value="Unassembled WGS sequence"/>
</dbReference>
<keyword evidence="2" id="KW-0472">Membrane</keyword>
<dbReference type="AlphaFoldDB" id="A0A840SCZ9"/>
<feature type="transmembrane region" description="Helical" evidence="2">
    <location>
        <begin position="12"/>
        <end position="33"/>
    </location>
</feature>